<keyword evidence="1" id="KW-0472">Membrane</keyword>
<accession>A0A5C6VA44</accession>
<feature type="transmembrane region" description="Helical" evidence="1">
    <location>
        <begin position="63"/>
        <end position="87"/>
    </location>
</feature>
<reference evidence="2 3" key="1">
    <citation type="submission" date="2019-08" db="EMBL/GenBank/DDBJ databases">
        <title>Genome of Luteibaculum oceani JCM 18817.</title>
        <authorList>
            <person name="Bowman J.P."/>
        </authorList>
    </citation>
    <scope>NUCLEOTIDE SEQUENCE [LARGE SCALE GENOMIC DNA]</scope>
    <source>
        <strain evidence="2 3">JCM 18817</strain>
    </source>
</reference>
<evidence type="ECO:0000313" key="3">
    <source>
        <dbReference type="Proteomes" id="UP000321168"/>
    </source>
</evidence>
<organism evidence="2 3">
    <name type="scientific">Luteibaculum oceani</name>
    <dbReference type="NCBI Taxonomy" id="1294296"/>
    <lineage>
        <taxon>Bacteria</taxon>
        <taxon>Pseudomonadati</taxon>
        <taxon>Bacteroidota</taxon>
        <taxon>Flavobacteriia</taxon>
        <taxon>Flavobacteriales</taxon>
        <taxon>Luteibaculaceae</taxon>
        <taxon>Luteibaculum</taxon>
    </lineage>
</organism>
<sequence>MLQLFNHQIRFVLAVIFVVCFGGFIWGWVAISTYIQTGFFAIAIGFLSGFVASLYFERQNAWLYSTVATSFSFIGIFIGKYIIFAYYEQDVLFVQPEFSKFNLSIKALAGINFTKLAAYFQYTIKNYNFLDFFWSLLAIVTAFVNSRRVSKYKKALYRFKQRLRGR</sequence>
<keyword evidence="1" id="KW-1133">Transmembrane helix</keyword>
<feature type="transmembrane region" description="Helical" evidence="1">
    <location>
        <begin position="132"/>
        <end position="150"/>
    </location>
</feature>
<evidence type="ECO:0000313" key="2">
    <source>
        <dbReference type="EMBL" id="TXC82069.1"/>
    </source>
</evidence>
<feature type="transmembrane region" description="Helical" evidence="1">
    <location>
        <begin position="12"/>
        <end position="31"/>
    </location>
</feature>
<evidence type="ECO:0000256" key="1">
    <source>
        <dbReference type="SAM" id="Phobius"/>
    </source>
</evidence>
<dbReference type="Proteomes" id="UP000321168">
    <property type="component" value="Unassembled WGS sequence"/>
</dbReference>
<gene>
    <name evidence="2" type="ORF">FRX97_02960</name>
</gene>
<feature type="transmembrane region" description="Helical" evidence="1">
    <location>
        <begin position="37"/>
        <end position="56"/>
    </location>
</feature>
<protein>
    <recommendedName>
        <fullName evidence="4">DUF4199 domain-containing protein</fullName>
    </recommendedName>
</protein>
<comment type="caution">
    <text evidence="2">The sequence shown here is derived from an EMBL/GenBank/DDBJ whole genome shotgun (WGS) entry which is preliminary data.</text>
</comment>
<dbReference type="RefSeq" id="WP_147013232.1">
    <property type="nucleotide sequence ID" value="NZ_VORB01000002.1"/>
</dbReference>
<name>A0A5C6VA44_9FLAO</name>
<evidence type="ECO:0008006" key="4">
    <source>
        <dbReference type="Google" id="ProtNLM"/>
    </source>
</evidence>
<keyword evidence="1" id="KW-0812">Transmembrane</keyword>
<keyword evidence="3" id="KW-1185">Reference proteome</keyword>
<dbReference type="EMBL" id="VORB01000002">
    <property type="protein sequence ID" value="TXC82069.1"/>
    <property type="molecule type" value="Genomic_DNA"/>
</dbReference>
<proteinExistence type="predicted"/>
<dbReference type="AlphaFoldDB" id="A0A5C6VA44"/>